<protein>
    <submittedName>
        <fullName evidence="2">Uncharacterized protein</fullName>
    </submittedName>
</protein>
<organism evidence="2 3">
    <name type="scientific">Sclerotinia sclerotiorum (strain ATCC 18683 / 1980 / Ss-1)</name>
    <name type="common">White mold</name>
    <name type="synonym">Whetzelinia sclerotiorum</name>
    <dbReference type="NCBI Taxonomy" id="665079"/>
    <lineage>
        <taxon>Eukaryota</taxon>
        <taxon>Fungi</taxon>
        <taxon>Dikarya</taxon>
        <taxon>Ascomycota</taxon>
        <taxon>Pezizomycotina</taxon>
        <taxon>Leotiomycetes</taxon>
        <taxon>Helotiales</taxon>
        <taxon>Sclerotiniaceae</taxon>
        <taxon>Sclerotinia</taxon>
    </lineage>
</organism>
<dbReference type="VEuPathDB" id="FungiDB:sscle_15g103370"/>
<reference evidence="3" key="1">
    <citation type="journal article" date="2017" name="Genome Biol. Evol.">
        <title>The complete genome sequence of the phytopathogenic fungus Sclerotinia sclerotiorum reveals insights into the genome architecture of broad host range pathogens.</title>
        <authorList>
            <person name="Derbyshire M."/>
            <person name="Denton-Giles M."/>
            <person name="Hegedus D."/>
            <person name="Seifbarghy S."/>
            <person name="Rollins J."/>
            <person name="van Kan J."/>
            <person name="Seidl M.F."/>
            <person name="Faino L."/>
            <person name="Mbengue M."/>
            <person name="Navaud O."/>
            <person name="Raffaele S."/>
            <person name="Hammond-Kosack K."/>
            <person name="Heard S."/>
            <person name="Oliver R."/>
        </authorList>
    </citation>
    <scope>NUCLEOTIDE SEQUENCE [LARGE SCALE GENOMIC DNA]</scope>
    <source>
        <strain evidence="3">ATCC 18683 / 1980 / Ss-1</strain>
    </source>
</reference>
<gene>
    <name evidence="2" type="ORF">sscle_15g103370</name>
</gene>
<feature type="region of interest" description="Disordered" evidence="1">
    <location>
        <begin position="216"/>
        <end position="273"/>
    </location>
</feature>
<dbReference type="EMBL" id="CP017828">
    <property type="protein sequence ID" value="APA15567.1"/>
    <property type="molecule type" value="Genomic_DNA"/>
</dbReference>
<feature type="compositionally biased region" description="Polar residues" evidence="1">
    <location>
        <begin position="216"/>
        <end position="246"/>
    </location>
</feature>
<accession>A0A1D9QKU1</accession>
<dbReference type="OMA" id="HIYESAD"/>
<name>A0A1D9QKU1_SCLS1</name>
<proteinExistence type="predicted"/>
<evidence type="ECO:0000313" key="2">
    <source>
        <dbReference type="EMBL" id="APA15567.1"/>
    </source>
</evidence>
<evidence type="ECO:0000313" key="3">
    <source>
        <dbReference type="Proteomes" id="UP000177798"/>
    </source>
</evidence>
<evidence type="ECO:0000256" key="1">
    <source>
        <dbReference type="SAM" id="MobiDB-lite"/>
    </source>
</evidence>
<dbReference type="Proteomes" id="UP000177798">
    <property type="component" value="Chromosome 15"/>
</dbReference>
<dbReference type="OrthoDB" id="3562443at2759"/>
<feature type="compositionally biased region" description="Basic residues" evidence="1">
    <location>
        <begin position="263"/>
        <end position="273"/>
    </location>
</feature>
<dbReference type="AlphaFoldDB" id="A0A1D9QKU1"/>
<dbReference type="RefSeq" id="XP_001585645.1">
    <property type="nucleotide sequence ID" value="XM_001585595.1"/>
</dbReference>
<dbReference type="KEGG" id="ssl:SS1G_13529"/>
<sequence>MSDHDIDSPVSDPAAHWDMNAVHNAETVELHLLDSGFLPGREPVGTLLRSLYDREHCGSCNELMDPDVQEWKRVHIYESADYRRDFWNRTCRYERGEYLVDGDLACQPEDVPWFVAQQIHPQLQYPNVEFQTDTSMNRYLLNAQSQPQPGEANATPNFLEYAEEQQYQQPAPGANWINSPSPLAGTIAYTGQPDQLYNPQGWFDMCTSIPSHTGDSSTIPAPYNTFHQPDTQEWSPSYPLATSSQYQHEDTSNNRRGSASSQHSRRTDHRTGQ</sequence>